<sequence>MLFFWSCIWARIAYSQIILSFLWQFTLPGSSKRQSLSRSTLLDDRETSRNRPLSTSSLRRSTSTTATSSAQPPSPPQEAAASAMVGGIRTSLSRALSTRSNRDSTLLVRPTSLAGVPPLPTSGAGEHQITSLPRASPGSDDGGTGDGNVV</sequence>
<gene>
    <name evidence="2" type="ORF">BCR44DRAFT_58980</name>
</gene>
<keyword evidence="3" id="KW-1185">Reference proteome</keyword>
<dbReference type="EMBL" id="MCFL01000002">
    <property type="protein sequence ID" value="ORZ41084.1"/>
    <property type="molecule type" value="Genomic_DNA"/>
</dbReference>
<name>A0A1Y2I4G7_9FUNG</name>
<evidence type="ECO:0000256" key="1">
    <source>
        <dbReference type="SAM" id="MobiDB-lite"/>
    </source>
</evidence>
<comment type="caution">
    <text evidence="2">The sequence shown here is derived from an EMBL/GenBank/DDBJ whole genome shotgun (WGS) entry which is preliminary data.</text>
</comment>
<reference evidence="2 3" key="1">
    <citation type="submission" date="2016-07" db="EMBL/GenBank/DDBJ databases">
        <title>Pervasive Adenine N6-methylation of Active Genes in Fungi.</title>
        <authorList>
            <consortium name="DOE Joint Genome Institute"/>
            <person name="Mondo S.J."/>
            <person name="Dannebaum R.O."/>
            <person name="Kuo R.C."/>
            <person name="Labutti K."/>
            <person name="Haridas S."/>
            <person name="Kuo A."/>
            <person name="Salamov A."/>
            <person name="Ahrendt S.R."/>
            <person name="Lipzen A."/>
            <person name="Sullivan W."/>
            <person name="Andreopoulos W.B."/>
            <person name="Clum A."/>
            <person name="Lindquist E."/>
            <person name="Daum C."/>
            <person name="Ramamoorthy G.K."/>
            <person name="Gryganskyi A."/>
            <person name="Culley D."/>
            <person name="Magnuson J.K."/>
            <person name="James T.Y."/>
            <person name="O'Malley M.A."/>
            <person name="Stajich J.E."/>
            <person name="Spatafora J.W."/>
            <person name="Visel A."/>
            <person name="Grigoriev I.V."/>
        </authorList>
    </citation>
    <scope>NUCLEOTIDE SEQUENCE [LARGE SCALE GENOMIC DNA]</scope>
    <source>
        <strain evidence="2 3">PL171</strain>
    </source>
</reference>
<feature type="compositionally biased region" description="Low complexity" evidence="1">
    <location>
        <begin position="50"/>
        <end position="99"/>
    </location>
</feature>
<evidence type="ECO:0000313" key="2">
    <source>
        <dbReference type="EMBL" id="ORZ41084.1"/>
    </source>
</evidence>
<evidence type="ECO:0000313" key="3">
    <source>
        <dbReference type="Proteomes" id="UP000193411"/>
    </source>
</evidence>
<dbReference type="AlphaFoldDB" id="A0A1Y2I4G7"/>
<accession>A0A1Y2I4G7</accession>
<protein>
    <submittedName>
        <fullName evidence="2">Uncharacterized protein</fullName>
    </submittedName>
</protein>
<feature type="compositionally biased region" description="Gly residues" evidence="1">
    <location>
        <begin position="140"/>
        <end position="150"/>
    </location>
</feature>
<proteinExistence type="predicted"/>
<feature type="region of interest" description="Disordered" evidence="1">
    <location>
        <begin position="36"/>
        <end position="150"/>
    </location>
</feature>
<dbReference type="Proteomes" id="UP000193411">
    <property type="component" value="Unassembled WGS sequence"/>
</dbReference>
<organism evidence="2 3">
    <name type="scientific">Catenaria anguillulae PL171</name>
    <dbReference type="NCBI Taxonomy" id="765915"/>
    <lineage>
        <taxon>Eukaryota</taxon>
        <taxon>Fungi</taxon>
        <taxon>Fungi incertae sedis</taxon>
        <taxon>Blastocladiomycota</taxon>
        <taxon>Blastocladiomycetes</taxon>
        <taxon>Blastocladiales</taxon>
        <taxon>Catenariaceae</taxon>
        <taxon>Catenaria</taxon>
    </lineage>
</organism>